<organism evidence="4 5">
    <name type="scientific">Choanephora cucurbitarum</name>
    <dbReference type="NCBI Taxonomy" id="101091"/>
    <lineage>
        <taxon>Eukaryota</taxon>
        <taxon>Fungi</taxon>
        <taxon>Fungi incertae sedis</taxon>
        <taxon>Mucoromycota</taxon>
        <taxon>Mucoromycotina</taxon>
        <taxon>Mucoromycetes</taxon>
        <taxon>Mucorales</taxon>
        <taxon>Mucorineae</taxon>
        <taxon>Choanephoraceae</taxon>
        <taxon>Choanephoroideae</taxon>
        <taxon>Choanephora</taxon>
    </lineage>
</organism>
<dbReference type="AlphaFoldDB" id="A0A1C7NJS3"/>
<dbReference type="InterPro" id="IPR016149">
    <property type="entry name" value="Casein_kin_II_reg-sub_N"/>
</dbReference>
<comment type="caution">
    <text evidence="4">The sequence shown here is derived from an EMBL/GenBank/DDBJ whole genome shotgun (WGS) entry which is preliminary data.</text>
</comment>
<accession>A0A1C7NJS3</accession>
<dbReference type="PANTHER" id="PTHR11740:SF0">
    <property type="entry name" value="CASEIN KINASE II SUBUNIT BETA"/>
    <property type="match status" value="1"/>
</dbReference>
<keyword evidence="5" id="KW-1185">Reference proteome</keyword>
<evidence type="ECO:0000256" key="1">
    <source>
        <dbReference type="ARBA" id="ARBA00006941"/>
    </source>
</evidence>
<comment type="subunit">
    <text evidence="3">Tetramer of two alpha and two beta subunits.</text>
</comment>
<sequence length="231" mass="27166">MDQLFSTNSIEYEEDGQSNTDGSLQSWISWFCSLSGHGYYIEVPEDFIEDEFNLTGLSSMVPYYTEALEMILDIESEKHDWIDPNVIEPYAAMLYGLIHSRYLLTRPALHWMAERFRKKEFGVCPRYFCEQSPVIPCGRYDELARESVRLYCPRCLDLYCPPMLFQSIDGSHFGTTYAHLLFETYAELIPKSSLTVYQPRIFGFRVNEQSIVGPRMQWLRMYKEEEEDELI</sequence>
<name>A0A1C7NJS3_9FUNG</name>
<dbReference type="EMBL" id="LUGH01000106">
    <property type="protein sequence ID" value="OBZ89230.1"/>
    <property type="molecule type" value="Genomic_DNA"/>
</dbReference>
<dbReference type="GO" id="GO:0034456">
    <property type="term" value="C:UTP-C complex"/>
    <property type="evidence" value="ECO:0007669"/>
    <property type="project" value="TreeGrafter"/>
</dbReference>
<dbReference type="Pfam" id="PF01214">
    <property type="entry name" value="CK_II_beta"/>
    <property type="match status" value="1"/>
</dbReference>
<keyword evidence="4" id="KW-0808">Transferase</keyword>
<dbReference type="SUPFAM" id="SSF57798">
    <property type="entry name" value="Casein kinase II beta subunit"/>
    <property type="match status" value="1"/>
</dbReference>
<dbReference type="FunCoup" id="A0A1C7NJS3">
    <property type="interactions" value="153"/>
</dbReference>
<dbReference type="PRINTS" id="PR00472">
    <property type="entry name" value="CASNKINASEII"/>
</dbReference>
<dbReference type="FunFam" id="2.20.25.20:FF:000001">
    <property type="entry name" value="Casein kinase II subunit beta"/>
    <property type="match status" value="1"/>
</dbReference>
<reference evidence="4 5" key="1">
    <citation type="submission" date="2016-03" db="EMBL/GenBank/DDBJ databases">
        <title>Choanephora cucurbitarum.</title>
        <authorList>
            <person name="Min B."/>
            <person name="Park H."/>
            <person name="Park J.-H."/>
            <person name="Shin H.-D."/>
            <person name="Choi I.-G."/>
        </authorList>
    </citation>
    <scope>NUCLEOTIDE SEQUENCE [LARGE SCALE GENOMIC DNA]</scope>
    <source>
        <strain evidence="4 5">KUS-F28377</strain>
    </source>
</reference>
<evidence type="ECO:0000256" key="3">
    <source>
        <dbReference type="RuleBase" id="RU361268"/>
    </source>
</evidence>
<dbReference type="SMART" id="SM01085">
    <property type="entry name" value="CK_II_beta"/>
    <property type="match status" value="1"/>
</dbReference>
<dbReference type="GO" id="GO:0016301">
    <property type="term" value="F:kinase activity"/>
    <property type="evidence" value="ECO:0007669"/>
    <property type="project" value="UniProtKB-KW"/>
</dbReference>
<keyword evidence="4" id="KW-0418">Kinase</keyword>
<dbReference type="InterPro" id="IPR000704">
    <property type="entry name" value="Casein_kinase_II_reg-sub"/>
</dbReference>
<evidence type="ECO:0000256" key="2">
    <source>
        <dbReference type="ARBA" id="ARBA00045899"/>
    </source>
</evidence>
<dbReference type="InParanoid" id="A0A1C7NJS3"/>
<dbReference type="InterPro" id="IPR035991">
    <property type="entry name" value="Casein_kinase_II_beta-like"/>
</dbReference>
<dbReference type="Gene3D" id="1.10.1820.10">
    <property type="entry name" value="protein kinase ck2 holoenzyme, chain C, domain 1"/>
    <property type="match status" value="1"/>
</dbReference>
<proteinExistence type="inferred from homology"/>
<dbReference type="GO" id="GO:0019887">
    <property type="term" value="F:protein kinase regulator activity"/>
    <property type="evidence" value="ECO:0007669"/>
    <property type="project" value="InterPro"/>
</dbReference>
<dbReference type="PROSITE" id="PS01101">
    <property type="entry name" value="CK2_BETA"/>
    <property type="match status" value="1"/>
</dbReference>
<protein>
    <recommendedName>
        <fullName evidence="3">Casein kinase II subunit beta</fullName>
        <shortName evidence="3">CK II beta</shortName>
    </recommendedName>
</protein>
<dbReference type="STRING" id="101091.A0A1C7NJS3"/>
<dbReference type="PANTHER" id="PTHR11740">
    <property type="entry name" value="CASEIN KINASE II SUBUNIT BETA"/>
    <property type="match status" value="1"/>
</dbReference>
<dbReference type="Proteomes" id="UP000093000">
    <property type="component" value="Unassembled WGS sequence"/>
</dbReference>
<dbReference type="Gene3D" id="2.20.25.20">
    <property type="match status" value="1"/>
</dbReference>
<dbReference type="GO" id="GO:0006359">
    <property type="term" value="P:regulation of transcription by RNA polymerase III"/>
    <property type="evidence" value="ECO:0007669"/>
    <property type="project" value="TreeGrafter"/>
</dbReference>
<dbReference type="GO" id="GO:0005737">
    <property type="term" value="C:cytoplasm"/>
    <property type="evidence" value="ECO:0007669"/>
    <property type="project" value="TreeGrafter"/>
</dbReference>
<comment type="function">
    <text evidence="2 3">Regulatory subunit of casein kinase II/CK2. As part of the kinase complex regulates the basal catalytic activity of the alpha subunit a constitutively active serine/threonine-protein kinase that phosphorylates a large number of substrates containing acidic residues C-terminal to the phosphorylated serine or threonine.</text>
</comment>
<dbReference type="OrthoDB" id="2275560at2759"/>
<gene>
    <name evidence="4" type="ORF">A0J61_02719</name>
</gene>
<evidence type="ECO:0000313" key="5">
    <source>
        <dbReference type="Proteomes" id="UP000093000"/>
    </source>
</evidence>
<dbReference type="GO" id="GO:0005956">
    <property type="term" value="C:protein kinase CK2 complex"/>
    <property type="evidence" value="ECO:0007669"/>
    <property type="project" value="UniProtKB-UniRule"/>
</dbReference>
<comment type="similarity">
    <text evidence="1 3">Belongs to the casein kinase 2 subunit beta family.</text>
</comment>
<evidence type="ECO:0000313" key="4">
    <source>
        <dbReference type="EMBL" id="OBZ89230.1"/>
    </source>
</evidence>